<dbReference type="Proteomes" id="UP000593565">
    <property type="component" value="Unassembled WGS sequence"/>
</dbReference>
<evidence type="ECO:0000256" key="1">
    <source>
        <dbReference type="SAM" id="Coils"/>
    </source>
</evidence>
<reference evidence="2 3" key="1">
    <citation type="submission" date="2020-02" db="EMBL/GenBank/DDBJ databases">
        <title>A chromosome-scale genome assembly of the black bullhead catfish (Ameiurus melas).</title>
        <authorList>
            <person name="Wen M."/>
            <person name="Zham M."/>
            <person name="Cabau C."/>
            <person name="Klopp C."/>
            <person name="Donnadieu C."/>
            <person name="Roques C."/>
            <person name="Bouchez O."/>
            <person name="Lampietro C."/>
            <person name="Jouanno E."/>
            <person name="Herpin A."/>
            <person name="Louis A."/>
            <person name="Berthelot C."/>
            <person name="Parey E."/>
            <person name="Roest-Crollius H."/>
            <person name="Braasch I."/>
            <person name="Postlethwait J."/>
            <person name="Robinson-Rechavi M."/>
            <person name="Echchiki A."/>
            <person name="Begum T."/>
            <person name="Montfort J."/>
            <person name="Schartl M."/>
            <person name="Bobe J."/>
            <person name="Guiguen Y."/>
        </authorList>
    </citation>
    <scope>NUCLEOTIDE SEQUENCE [LARGE SCALE GENOMIC DNA]</scope>
    <source>
        <strain evidence="2">M_S1</strain>
        <tissue evidence="2">Blood</tissue>
    </source>
</reference>
<dbReference type="PANTHER" id="PTHR33488">
    <property type="entry name" value="ZGC:162509"/>
    <property type="match status" value="1"/>
</dbReference>
<accession>A0A7J6AIC8</accession>
<organism evidence="2 3">
    <name type="scientific">Ameiurus melas</name>
    <name type="common">Black bullhead</name>
    <name type="synonym">Silurus melas</name>
    <dbReference type="NCBI Taxonomy" id="219545"/>
    <lineage>
        <taxon>Eukaryota</taxon>
        <taxon>Metazoa</taxon>
        <taxon>Chordata</taxon>
        <taxon>Craniata</taxon>
        <taxon>Vertebrata</taxon>
        <taxon>Euteleostomi</taxon>
        <taxon>Actinopterygii</taxon>
        <taxon>Neopterygii</taxon>
        <taxon>Teleostei</taxon>
        <taxon>Ostariophysi</taxon>
        <taxon>Siluriformes</taxon>
        <taxon>Ictaluridae</taxon>
        <taxon>Ameiurus</taxon>
    </lineage>
</organism>
<dbReference type="AlphaFoldDB" id="A0A7J6AIC8"/>
<keyword evidence="3" id="KW-1185">Reference proteome</keyword>
<evidence type="ECO:0000313" key="3">
    <source>
        <dbReference type="Proteomes" id="UP000593565"/>
    </source>
</evidence>
<evidence type="ECO:0000313" key="2">
    <source>
        <dbReference type="EMBL" id="KAF4081611.1"/>
    </source>
</evidence>
<dbReference type="EMBL" id="JAAGNN010000013">
    <property type="protein sequence ID" value="KAF4081611.1"/>
    <property type="molecule type" value="Genomic_DNA"/>
</dbReference>
<dbReference type="PANTHER" id="PTHR33488:SF2">
    <property type="entry name" value="EARLY ENDOSOME ANTIGEN 1-LIKE"/>
    <property type="match status" value="1"/>
</dbReference>
<gene>
    <name evidence="2" type="ORF">AMELA_G00163420</name>
</gene>
<name>A0A7J6AIC8_AMEME</name>
<protein>
    <submittedName>
        <fullName evidence="2">Uncharacterized protein</fullName>
    </submittedName>
</protein>
<keyword evidence="1" id="KW-0175">Coiled coil</keyword>
<sequence>MLLLFLKTGTEARLHFVKAIWISKNKEAMESQIARKNQSLTTAEEMRNQTKIIMQPYINWEEYLTPAPLSIAIMAELACLSSKTDFSINKNPPKDGYKYIRYPDSFRACLMQVCNSGWGAFNEAHKNMDQIRLHTITVPNYMKNAVKILFQGSSEVVQAHLPDQLENIRTIADNCLELANATEMRFTEVIHIIQELLEVCLKARNLYGEELDAIRKKLDESKLREESSKEAVTRSQKAVKALEEEMKEAHKSYNKAMNSLPGGWEMMAMDFFGAVTDGLTGIFQGLSALMTQPVTRMCKATTEIADTISHIRSGEDSAADPVDEINIYSKSAEILKCTEIIEQFVQEDKIDWEGLYDQKNNATITDFPAMQFKRITSSLEKIPKCQSKAYAQNICKEGIKICKELAKYAPGGKCEEAQTAALIRRIRELTQSAYQFDSKSKDVTKSPCLTPKPPMMFKEESKMERTSASQRASKNARFRIEQSRAQMNKTRELYDKSVENMEKNQKELTDILVTMRNCQVKEIDFNTTIQMLVKGLDAMGKVKKQWEKMVHFFQMVSNIVKTSLNRTLKDFATASEKTHPLSYNEKLFCKDLLYNQVFQATNIANLVHMISSTYTEVSGKYLMDSVSSLGMLLSMDMESPEFLHKRIQMRDSCDMAEKSIRCLVLKNKNEFERKTNSRLEIIDKELLAILPSAKPEEIRSIQENVRSGFTEEEESKYA</sequence>
<comment type="caution">
    <text evidence="2">The sequence shown here is derived from an EMBL/GenBank/DDBJ whole genome shotgun (WGS) entry which is preliminary data.</text>
</comment>
<feature type="coiled-coil region" evidence="1">
    <location>
        <begin position="225"/>
        <end position="259"/>
    </location>
</feature>
<proteinExistence type="predicted"/>